<gene>
    <name evidence="5" type="ORF">BB560_003651</name>
</gene>
<dbReference type="OrthoDB" id="414133at2759"/>
<evidence type="ECO:0000313" key="5">
    <source>
        <dbReference type="EMBL" id="PVV01912.1"/>
    </source>
</evidence>
<dbReference type="InterPro" id="IPR029063">
    <property type="entry name" value="SAM-dependent_MTases_sf"/>
</dbReference>
<dbReference type="PROSITE" id="PS00095">
    <property type="entry name" value="C5_MTASE_2"/>
    <property type="match status" value="1"/>
</dbReference>
<evidence type="ECO:0000313" key="6">
    <source>
        <dbReference type="Proteomes" id="UP000245609"/>
    </source>
</evidence>
<comment type="caution">
    <text evidence="5">The sequence shown here is derived from an EMBL/GenBank/DDBJ whole genome shotgun (WGS) entry which is preliminary data.</text>
</comment>
<dbReference type="InterPro" id="IPR031303">
    <property type="entry name" value="C5_meth_CS"/>
</dbReference>
<evidence type="ECO:0000256" key="1">
    <source>
        <dbReference type="ARBA" id="ARBA00022691"/>
    </source>
</evidence>
<dbReference type="EMBL" id="MBFS01000707">
    <property type="protein sequence ID" value="PVV01912.1"/>
    <property type="molecule type" value="Genomic_DNA"/>
</dbReference>
<dbReference type="PANTHER" id="PTHR46098:SF1">
    <property type="entry name" value="TRNA (CYTOSINE(38)-C(5))-METHYLTRANSFERASE"/>
    <property type="match status" value="1"/>
</dbReference>
<dbReference type="EC" id="2.1.1.204" evidence="2"/>
<keyword evidence="6" id="KW-1185">Reference proteome</keyword>
<dbReference type="GO" id="GO:0005634">
    <property type="term" value="C:nucleus"/>
    <property type="evidence" value="ECO:0007669"/>
    <property type="project" value="TreeGrafter"/>
</dbReference>
<dbReference type="PANTHER" id="PTHR46098">
    <property type="entry name" value="TRNA (CYTOSINE(38)-C(5))-METHYLTRANSFERASE"/>
    <property type="match status" value="1"/>
</dbReference>
<dbReference type="AlphaFoldDB" id="A0A2T9ZBH1"/>
<accession>A0A2T9ZBH1</accession>
<evidence type="ECO:0000256" key="2">
    <source>
        <dbReference type="ARBA" id="ARBA00039081"/>
    </source>
</evidence>
<dbReference type="InterPro" id="IPR050750">
    <property type="entry name" value="C5-MTase"/>
</dbReference>
<evidence type="ECO:0000256" key="4">
    <source>
        <dbReference type="ARBA" id="ARBA00042810"/>
    </source>
</evidence>
<proteinExistence type="predicted"/>
<dbReference type="Proteomes" id="UP000245609">
    <property type="component" value="Unassembled WGS sequence"/>
</dbReference>
<reference evidence="5 6" key="1">
    <citation type="journal article" date="2018" name="MBio">
        <title>Comparative Genomics Reveals the Core Gene Toolbox for the Fungus-Insect Symbiosis.</title>
        <authorList>
            <person name="Wang Y."/>
            <person name="Stata M."/>
            <person name="Wang W."/>
            <person name="Stajich J.E."/>
            <person name="White M.M."/>
            <person name="Moncalvo J.M."/>
        </authorList>
    </citation>
    <scope>NUCLEOTIDE SEQUENCE [LARGE SCALE GENOMIC DNA]</scope>
    <source>
        <strain evidence="5 6">SC-DP-2</strain>
    </source>
</reference>
<dbReference type="SUPFAM" id="SSF53335">
    <property type="entry name" value="S-adenosyl-L-methionine-dependent methyltransferases"/>
    <property type="match status" value="1"/>
</dbReference>
<dbReference type="Gene3D" id="3.90.120.10">
    <property type="entry name" value="DNA Methylase, subunit A, domain 2"/>
    <property type="match status" value="1"/>
</dbReference>
<sequence>MLESKDLSDSEKLEIVKNLNLRFFSPLEVARLMCFELINNFNNVNGESCSGTKSIEHNSLDSSTKDSTEVSSTKAPCNLKFPDALTTRQKLQLLGNSVNVLVIASLMYNLFDDEDRANF</sequence>
<name>A0A2T9ZBH1_9FUNG</name>
<protein>
    <recommendedName>
        <fullName evidence="3">tRNA (cytosine(38)-C(5))-methyltransferase</fullName>
        <ecNumber evidence="2">2.1.1.204</ecNumber>
    </recommendedName>
    <alternativeName>
        <fullName evidence="4">DNA (cytosine-5)-methyltransferase-like protein 2</fullName>
    </alternativeName>
</protein>
<dbReference type="STRING" id="133381.A0A2T9ZBH1"/>
<organism evidence="5 6">
    <name type="scientific">Smittium megazygosporum</name>
    <dbReference type="NCBI Taxonomy" id="133381"/>
    <lineage>
        <taxon>Eukaryota</taxon>
        <taxon>Fungi</taxon>
        <taxon>Fungi incertae sedis</taxon>
        <taxon>Zoopagomycota</taxon>
        <taxon>Kickxellomycotina</taxon>
        <taxon>Harpellomycetes</taxon>
        <taxon>Harpellales</taxon>
        <taxon>Legeriomycetaceae</taxon>
        <taxon>Smittium</taxon>
    </lineage>
</organism>
<evidence type="ECO:0000256" key="3">
    <source>
        <dbReference type="ARBA" id="ARBA00039681"/>
    </source>
</evidence>
<keyword evidence="1" id="KW-0949">S-adenosyl-L-methionine</keyword>